<accession>A0A835AP65</accession>
<proteinExistence type="predicted"/>
<feature type="signal peptide" evidence="1">
    <location>
        <begin position="1"/>
        <end position="27"/>
    </location>
</feature>
<organism evidence="2 3">
    <name type="scientific">Digitaria exilis</name>
    <dbReference type="NCBI Taxonomy" id="1010633"/>
    <lineage>
        <taxon>Eukaryota</taxon>
        <taxon>Viridiplantae</taxon>
        <taxon>Streptophyta</taxon>
        <taxon>Embryophyta</taxon>
        <taxon>Tracheophyta</taxon>
        <taxon>Spermatophyta</taxon>
        <taxon>Magnoliopsida</taxon>
        <taxon>Liliopsida</taxon>
        <taxon>Poales</taxon>
        <taxon>Poaceae</taxon>
        <taxon>PACMAD clade</taxon>
        <taxon>Panicoideae</taxon>
        <taxon>Panicodae</taxon>
        <taxon>Paniceae</taxon>
        <taxon>Anthephorinae</taxon>
        <taxon>Digitaria</taxon>
    </lineage>
</organism>
<keyword evidence="1" id="KW-0732">Signal</keyword>
<dbReference type="EMBL" id="JACEFO010002284">
    <property type="protein sequence ID" value="KAF8668160.1"/>
    <property type="molecule type" value="Genomic_DNA"/>
</dbReference>
<evidence type="ECO:0000313" key="2">
    <source>
        <dbReference type="EMBL" id="KAF8668160.1"/>
    </source>
</evidence>
<keyword evidence="3" id="KW-1185">Reference proteome</keyword>
<sequence>MGRIVCLMAMSLLVLVMISSISPSYQACIGRGCLRPRPPCFVPVSRDYCTAEMWPHVCSVNRYETNRAYCKNPGLVQLHGSAAARHLVNRLA</sequence>
<evidence type="ECO:0000256" key="1">
    <source>
        <dbReference type="SAM" id="SignalP"/>
    </source>
</evidence>
<evidence type="ECO:0000313" key="3">
    <source>
        <dbReference type="Proteomes" id="UP000636709"/>
    </source>
</evidence>
<dbReference type="Proteomes" id="UP000636709">
    <property type="component" value="Unassembled WGS sequence"/>
</dbReference>
<feature type="chain" id="PRO_5032871889" evidence="1">
    <location>
        <begin position="28"/>
        <end position="92"/>
    </location>
</feature>
<protein>
    <submittedName>
        <fullName evidence="2">Uncharacterized protein</fullName>
    </submittedName>
</protein>
<comment type="caution">
    <text evidence="2">The sequence shown here is derived from an EMBL/GenBank/DDBJ whole genome shotgun (WGS) entry which is preliminary data.</text>
</comment>
<dbReference type="AlphaFoldDB" id="A0A835AP65"/>
<gene>
    <name evidence="2" type="ORF">HU200_052452</name>
</gene>
<reference evidence="2" key="1">
    <citation type="submission" date="2020-07" db="EMBL/GenBank/DDBJ databases">
        <title>Genome sequence and genetic diversity analysis of an under-domesticated orphan crop, white fonio (Digitaria exilis).</title>
        <authorList>
            <person name="Bennetzen J.L."/>
            <person name="Chen S."/>
            <person name="Ma X."/>
            <person name="Wang X."/>
            <person name="Yssel A.E.J."/>
            <person name="Chaluvadi S.R."/>
            <person name="Johnson M."/>
            <person name="Gangashetty P."/>
            <person name="Hamidou F."/>
            <person name="Sanogo M.D."/>
            <person name="Zwaenepoel A."/>
            <person name="Wallace J."/>
            <person name="Van De Peer Y."/>
            <person name="Van Deynze A."/>
        </authorList>
    </citation>
    <scope>NUCLEOTIDE SEQUENCE</scope>
    <source>
        <tissue evidence="2">Leaves</tissue>
    </source>
</reference>
<name>A0A835AP65_9POAL</name>